<name>A0A926HTF8_9FIRM</name>
<dbReference type="Pfam" id="PF01035">
    <property type="entry name" value="DNA_binding_1"/>
    <property type="match status" value="1"/>
</dbReference>
<accession>A0A926HTF8</accession>
<dbReference type="InterPro" id="IPR014048">
    <property type="entry name" value="MethylDNA_cys_MeTrfase_DNA-bd"/>
</dbReference>
<dbReference type="PROSITE" id="PS00374">
    <property type="entry name" value="MGMT"/>
    <property type="match status" value="1"/>
</dbReference>
<dbReference type="InterPro" id="IPR052520">
    <property type="entry name" value="ATL_DNA_repair"/>
</dbReference>
<feature type="domain" description="Methylated-DNA-[protein]-cysteine S-methyltransferase DNA binding" evidence="7">
    <location>
        <begin position="5"/>
        <end position="80"/>
    </location>
</feature>
<dbReference type="GO" id="GO:0003908">
    <property type="term" value="F:methylated-DNA-[protein]-cysteine S-methyltransferase activity"/>
    <property type="evidence" value="ECO:0007669"/>
    <property type="project" value="UniProtKB-EC"/>
</dbReference>
<proteinExistence type="predicted"/>
<dbReference type="PANTHER" id="PTHR42942">
    <property type="entry name" value="6-O-METHYLGUANINE DNA METHYLTRANSFERASE"/>
    <property type="match status" value="1"/>
</dbReference>
<reference evidence="8" key="1">
    <citation type="submission" date="2020-08" db="EMBL/GenBank/DDBJ databases">
        <title>Genome public.</title>
        <authorList>
            <person name="Liu C."/>
            <person name="Sun Q."/>
        </authorList>
    </citation>
    <scope>NUCLEOTIDE SEQUENCE</scope>
    <source>
        <strain evidence="8">BX7</strain>
    </source>
</reference>
<comment type="caution">
    <text evidence="8">The sequence shown here is derived from an EMBL/GenBank/DDBJ whole genome shotgun (WGS) entry which is preliminary data.</text>
</comment>
<evidence type="ECO:0000313" key="9">
    <source>
        <dbReference type="Proteomes" id="UP000620366"/>
    </source>
</evidence>
<keyword evidence="4" id="KW-0227">DNA damage</keyword>
<keyword evidence="2 8" id="KW-0489">Methyltransferase</keyword>
<dbReference type="InterPro" id="IPR036217">
    <property type="entry name" value="MethylDNA_cys_MeTrfase_DNAb"/>
</dbReference>
<keyword evidence="5" id="KW-0234">DNA repair</keyword>
<dbReference type="Proteomes" id="UP000620366">
    <property type="component" value="Unassembled WGS sequence"/>
</dbReference>
<dbReference type="Gene3D" id="1.10.10.10">
    <property type="entry name" value="Winged helix-like DNA-binding domain superfamily/Winged helix DNA-binding domain"/>
    <property type="match status" value="1"/>
</dbReference>
<dbReference type="SUPFAM" id="SSF46767">
    <property type="entry name" value="Methylated DNA-protein cysteine methyltransferase, C-terminal domain"/>
    <property type="match status" value="1"/>
</dbReference>
<dbReference type="RefSeq" id="WP_249298897.1">
    <property type="nucleotide sequence ID" value="NZ_JACRSP010000001.1"/>
</dbReference>
<dbReference type="GO" id="GO:0032259">
    <property type="term" value="P:methylation"/>
    <property type="evidence" value="ECO:0007669"/>
    <property type="project" value="UniProtKB-KW"/>
</dbReference>
<evidence type="ECO:0000256" key="6">
    <source>
        <dbReference type="ARBA" id="ARBA00049348"/>
    </source>
</evidence>
<evidence type="ECO:0000313" key="8">
    <source>
        <dbReference type="EMBL" id="MBC8535263.1"/>
    </source>
</evidence>
<protein>
    <submittedName>
        <fullName evidence="8">Methylated-DNA--[protein]-cysteine S-methyltransferase</fullName>
        <ecNumber evidence="8">2.1.1.63</ecNumber>
    </submittedName>
</protein>
<evidence type="ECO:0000256" key="2">
    <source>
        <dbReference type="ARBA" id="ARBA00022603"/>
    </source>
</evidence>
<comment type="catalytic activity">
    <reaction evidence="6">
        <text>a 6-O-methyl-2'-deoxyguanosine in DNA + L-cysteinyl-[protein] = S-methyl-L-cysteinyl-[protein] + a 2'-deoxyguanosine in DNA</text>
        <dbReference type="Rhea" id="RHEA:24000"/>
        <dbReference type="Rhea" id="RHEA-COMP:10131"/>
        <dbReference type="Rhea" id="RHEA-COMP:10132"/>
        <dbReference type="Rhea" id="RHEA-COMP:11367"/>
        <dbReference type="Rhea" id="RHEA-COMP:11368"/>
        <dbReference type="ChEBI" id="CHEBI:29950"/>
        <dbReference type="ChEBI" id="CHEBI:82612"/>
        <dbReference type="ChEBI" id="CHEBI:85445"/>
        <dbReference type="ChEBI" id="CHEBI:85448"/>
        <dbReference type="EC" id="2.1.1.63"/>
    </reaction>
</comment>
<keyword evidence="9" id="KW-1185">Reference proteome</keyword>
<evidence type="ECO:0000256" key="3">
    <source>
        <dbReference type="ARBA" id="ARBA00022679"/>
    </source>
</evidence>
<dbReference type="PANTHER" id="PTHR42942:SF1">
    <property type="entry name" value="ALKYLTRANSFERASE-LIKE PROTEIN 1"/>
    <property type="match status" value="1"/>
</dbReference>
<sequence length="96" mass="10678">MNRAEFDRLVYDVVAGIPAGRVITYGRIAVLIGAPRCPRHVGRAMYHAPQGLPCHRVVGGRGNLVEGWPEQRTLLEREGVVFKPNGCVDLKQCLWI</sequence>
<dbReference type="InterPro" id="IPR036388">
    <property type="entry name" value="WH-like_DNA-bd_sf"/>
</dbReference>
<evidence type="ECO:0000256" key="4">
    <source>
        <dbReference type="ARBA" id="ARBA00022763"/>
    </source>
</evidence>
<evidence type="ECO:0000256" key="1">
    <source>
        <dbReference type="ARBA" id="ARBA00001286"/>
    </source>
</evidence>
<dbReference type="EC" id="2.1.1.63" evidence="8"/>
<dbReference type="InterPro" id="IPR001497">
    <property type="entry name" value="MethylDNA_cys_MeTrfase_AS"/>
</dbReference>
<dbReference type="CDD" id="cd06445">
    <property type="entry name" value="ATase"/>
    <property type="match status" value="1"/>
</dbReference>
<evidence type="ECO:0000259" key="7">
    <source>
        <dbReference type="Pfam" id="PF01035"/>
    </source>
</evidence>
<dbReference type="NCBIfam" id="TIGR00589">
    <property type="entry name" value="ogt"/>
    <property type="match status" value="1"/>
</dbReference>
<comment type="catalytic activity">
    <reaction evidence="1">
        <text>a 4-O-methyl-thymidine in DNA + L-cysteinyl-[protein] = a thymidine in DNA + S-methyl-L-cysteinyl-[protein]</text>
        <dbReference type="Rhea" id="RHEA:53428"/>
        <dbReference type="Rhea" id="RHEA-COMP:10131"/>
        <dbReference type="Rhea" id="RHEA-COMP:10132"/>
        <dbReference type="Rhea" id="RHEA-COMP:13555"/>
        <dbReference type="Rhea" id="RHEA-COMP:13556"/>
        <dbReference type="ChEBI" id="CHEBI:29950"/>
        <dbReference type="ChEBI" id="CHEBI:82612"/>
        <dbReference type="ChEBI" id="CHEBI:137386"/>
        <dbReference type="ChEBI" id="CHEBI:137387"/>
        <dbReference type="EC" id="2.1.1.63"/>
    </reaction>
</comment>
<dbReference type="EMBL" id="JACRSP010000001">
    <property type="protein sequence ID" value="MBC8535263.1"/>
    <property type="molecule type" value="Genomic_DNA"/>
</dbReference>
<keyword evidence="3 8" id="KW-0808">Transferase</keyword>
<dbReference type="AlphaFoldDB" id="A0A926HTF8"/>
<organism evidence="8 9">
    <name type="scientific">Feifania hominis</name>
    <dbReference type="NCBI Taxonomy" id="2763660"/>
    <lineage>
        <taxon>Bacteria</taxon>
        <taxon>Bacillati</taxon>
        <taxon>Bacillota</taxon>
        <taxon>Clostridia</taxon>
        <taxon>Eubacteriales</taxon>
        <taxon>Feifaniaceae</taxon>
        <taxon>Feifania</taxon>
    </lineage>
</organism>
<dbReference type="GO" id="GO:0006281">
    <property type="term" value="P:DNA repair"/>
    <property type="evidence" value="ECO:0007669"/>
    <property type="project" value="UniProtKB-KW"/>
</dbReference>
<gene>
    <name evidence="8" type="ORF">H8695_00930</name>
</gene>
<evidence type="ECO:0000256" key="5">
    <source>
        <dbReference type="ARBA" id="ARBA00023204"/>
    </source>
</evidence>